<feature type="domain" description="Malectin" evidence="5">
    <location>
        <begin position="2008"/>
        <end position="2174"/>
    </location>
</feature>
<keyword evidence="8" id="KW-1185">Reference proteome</keyword>
<protein>
    <submittedName>
        <fullName evidence="7">T9SS type A sorting domain-containing protein</fullName>
    </submittedName>
</protein>
<dbReference type="EMBL" id="SSMC01000003">
    <property type="protein sequence ID" value="THD66771.1"/>
    <property type="molecule type" value="Genomic_DNA"/>
</dbReference>
<feature type="region of interest" description="Disordered" evidence="4">
    <location>
        <begin position="617"/>
        <end position="657"/>
    </location>
</feature>
<dbReference type="InterPro" id="IPR008979">
    <property type="entry name" value="Galactose-bd-like_sf"/>
</dbReference>
<dbReference type="PANTHER" id="PTHR46344">
    <property type="entry name" value="OS02G0202900 PROTEIN"/>
    <property type="match status" value="1"/>
</dbReference>
<evidence type="ECO:0000256" key="3">
    <source>
        <dbReference type="ARBA" id="ARBA00022737"/>
    </source>
</evidence>
<dbReference type="SUPFAM" id="SSF117281">
    <property type="entry name" value="Kelch motif"/>
    <property type="match status" value="1"/>
</dbReference>
<feature type="domain" description="Malectin" evidence="5">
    <location>
        <begin position="1309"/>
        <end position="1476"/>
    </location>
</feature>
<dbReference type="Gene3D" id="2.60.40.10">
    <property type="entry name" value="Immunoglobulins"/>
    <property type="match status" value="3"/>
</dbReference>
<feature type="domain" description="Malectin" evidence="5">
    <location>
        <begin position="2293"/>
        <end position="2460"/>
    </location>
</feature>
<comment type="caution">
    <text evidence="7">The sequence shown here is derived from an EMBL/GenBank/DDBJ whole genome shotgun (WGS) entry which is preliminary data.</text>
</comment>
<dbReference type="InterPro" id="IPR013783">
    <property type="entry name" value="Ig-like_fold"/>
</dbReference>
<dbReference type="Pfam" id="PF01344">
    <property type="entry name" value="Kelch_1"/>
    <property type="match status" value="1"/>
</dbReference>
<evidence type="ECO:0000259" key="5">
    <source>
        <dbReference type="Pfam" id="PF11721"/>
    </source>
</evidence>
<dbReference type="Pfam" id="PF11721">
    <property type="entry name" value="Malectin"/>
    <property type="match status" value="4"/>
</dbReference>
<evidence type="ECO:0000256" key="4">
    <source>
        <dbReference type="SAM" id="MobiDB-lite"/>
    </source>
</evidence>
<dbReference type="InterPro" id="IPR026444">
    <property type="entry name" value="Secre_tail"/>
</dbReference>
<dbReference type="InterPro" id="IPR015915">
    <property type="entry name" value="Kelch-typ_b-propeller"/>
</dbReference>
<gene>
    <name evidence="7" type="ORF">E7Z59_13415</name>
</gene>
<keyword evidence="2" id="KW-0732">Signal</keyword>
<dbReference type="InterPro" id="IPR006652">
    <property type="entry name" value="Kelch_1"/>
</dbReference>
<keyword evidence="3" id="KW-0677">Repeat</keyword>
<evidence type="ECO:0000256" key="2">
    <source>
        <dbReference type="ARBA" id="ARBA00022729"/>
    </source>
</evidence>
<dbReference type="RefSeq" id="WP_136336840.1">
    <property type="nucleotide sequence ID" value="NZ_SSMC01000003.1"/>
</dbReference>
<accession>A0A4S3LZZ2</accession>
<dbReference type="NCBIfam" id="TIGR04183">
    <property type="entry name" value="Por_Secre_tail"/>
    <property type="match status" value="1"/>
</dbReference>
<dbReference type="InterPro" id="IPR011042">
    <property type="entry name" value="6-blade_b-propeller_TolB-like"/>
</dbReference>
<dbReference type="SMART" id="SM00612">
    <property type="entry name" value="Kelch"/>
    <property type="match status" value="4"/>
</dbReference>
<reference evidence="7 8" key="1">
    <citation type="submission" date="2019-04" db="EMBL/GenBank/DDBJ databases">
        <title>Draft genome sequence of Robertkochia marina CC-AMO-30D.</title>
        <authorList>
            <person name="Hameed A."/>
            <person name="Lin S.-Y."/>
            <person name="Shahina M."/>
            <person name="Lai W.-A."/>
            <person name="Young C.-C."/>
        </authorList>
    </citation>
    <scope>NUCLEOTIDE SEQUENCE [LARGE SCALE GENOMIC DNA]</scope>
    <source>
        <strain evidence="7 8">CC-AMO-30D</strain>
    </source>
</reference>
<dbReference type="SUPFAM" id="SSF49785">
    <property type="entry name" value="Galactose-binding domain-like"/>
    <property type="match status" value="4"/>
</dbReference>
<dbReference type="Pfam" id="PF18962">
    <property type="entry name" value="Por_Secre_tail"/>
    <property type="match status" value="1"/>
</dbReference>
<feature type="compositionally biased region" description="Acidic residues" evidence="4">
    <location>
        <begin position="633"/>
        <end position="650"/>
    </location>
</feature>
<evidence type="ECO:0000259" key="6">
    <source>
        <dbReference type="Pfam" id="PF18962"/>
    </source>
</evidence>
<feature type="domain" description="Secretion system C-terminal sorting" evidence="6">
    <location>
        <begin position="2495"/>
        <end position="2568"/>
    </location>
</feature>
<evidence type="ECO:0000256" key="1">
    <source>
        <dbReference type="ARBA" id="ARBA00022441"/>
    </source>
</evidence>
<dbReference type="Gene3D" id="2.120.10.30">
    <property type="entry name" value="TolB, C-terminal domain"/>
    <property type="match status" value="1"/>
</dbReference>
<keyword evidence="1" id="KW-0880">Kelch repeat</keyword>
<dbReference type="Gene3D" id="2.120.10.80">
    <property type="entry name" value="Kelch-type beta propeller"/>
    <property type="match status" value="2"/>
</dbReference>
<dbReference type="Proteomes" id="UP000305939">
    <property type="component" value="Unassembled WGS sequence"/>
</dbReference>
<evidence type="ECO:0000313" key="8">
    <source>
        <dbReference type="Proteomes" id="UP000305939"/>
    </source>
</evidence>
<feature type="domain" description="Malectin" evidence="5">
    <location>
        <begin position="1024"/>
        <end position="1190"/>
    </location>
</feature>
<dbReference type="Gene3D" id="2.60.120.430">
    <property type="entry name" value="Galactose-binding lectin"/>
    <property type="match status" value="4"/>
</dbReference>
<organism evidence="7 8">
    <name type="scientific">Robertkochia marina</name>
    <dbReference type="NCBI Taxonomy" id="1227945"/>
    <lineage>
        <taxon>Bacteria</taxon>
        <taxon>Pseudomonadati</taxon>
        <taxon>Bacteroidota</taxon>
        <taxon>Flavobacteriia</taxon>
        <taxon>Flavobacteriales</taxon>
        <taxon>Flavobacteriaceae</taxon>
        <taxon>Robertkochia</taxon>
    </lineage>
</organism>
<evidence type="ECO:0000313" key="7">
    <source>
        <dbReference type="EMBL" id="THD66771.1"/>
    </source>
</evidence>
<proteinExistence type="predicted"/>
<name>A0A4S3LZZ2_9FLAO</name>
<sequence length="2575" mass="279569">MKYFYRLLACKPQITLIQVHSRLRYFHVFLLLLFLSNTILGQTINFGATTLNNISISNPTSLAFGPNNKLYVSEQYGTIWEITIERDLSSPGNGTYTALSAIPINIIKEETPNHNDDGQPNSLKKRLIVGLTVVGTPDQPIIYVSSSDSRIGGGNSTWNDINLDTNSGIIHRLVWNGNGWNRVDIVRGLPRCEENHATNGMQFVSINGTDYLFVQQGGNTNMGAPSNNFAGSGETTLSAALLTVNLSQLKELEVLNSGPFIDTRTGVPFIYDLPTLNDPSRIDIDNTHPEFPYSPQHPLHNATIDIGDPFGGNNSINQAFNEPGGPVQIFAPGFRNAYDVVITPEGKIFTSDNGPNSGWGGPPSIYDSNDQLKGNDRNDYFPENGDYISGEFNINNGTTIYDGLHFIGDINDTSNTYYGGHPVPIRAFPAMAGINDYEYDGSDWVNIASYQFGELLNGVSGYYNSSFTIADFPDDPRQGKYLSDGAENTEIKILDFVSASTNGICVYNASNFDNALNGNILTVSFNGKVNRYVVDENGTLISKDNNFLSGFGEVPLDIISQGDNKVFPGTLWVVNYTSSSISIFEPDDLGACPQPGDLDFDPLADYDFDNFSNQDELDNNTNHCSAGSRPDDADNDFISDLNDPDDDNDGISDTADPFPIDPDNGLTTHLPIKHPFWNNDPGTGFFGLGFTGLMIPNDGVTDYLTLFDETNLSFGGAGGKATIDNVSPGDAFENLNSQENAFQFGIQVDKNSDPFTIHTKIETPFNGNLPENGQSYGLFIGTGDQDNYLKVTVMNGTSDQDSTIGFEVILENNGTTESYIFDTPEMTQPSGIDLYLSVTPSTLLSEINYSYDGGETIFPLINNISLPASFLNPDDSIGLAVGIISTSSTSNKSFIATWDFIDIIYNQSDYLDTTLDIIDFGIIAQSSTPETLEVPLTNIGSPGDPTIQIDNITFSGNFISSSDSQFLPIVVDPGKSVNIPITIDPSKTSTGLKSEQIEIFHTGTNSPLLIPIQANIVEDSGLIITRVNVGGSNTIAATDNGPDWESNPIDEAYQGTSYSVNTGLNATAVFDFANKNISIPDYIDENTFNGIFQNERWDPAEGEEMEFQIPLTNGEYTVNIFVGNSYGLTDNIGDRVFDILIENNIVEDNFDPIAAFGHQVAGMLSYPVTVSDGVLQIAFAHEIENPIINAVEIIQGINPEAYPPISMQPISDQFSYVGDTPTLAVGATGGDPNENFNYSISGQPEGISIEPTNGQIIGAIELSAVSGGPNADGVHSVVITVSKTGSEDVSQQFLWSVSEKIIDPSFNPVARINVGGNSTVTSSDNGPDWESNPTNNAYQGASYSVNTGINATASFDFVNRSNSIPNYIDENIFNGIFQNERWDPTEGEEMEFQIPLDNGEYTVNLFVGNSYNLTNLSGDRIYDIFIEGNIVADNFDPIATFGHQVAGMLSYPVIVSDGVLNIGFGHEVENPIINAIEVIQGINPEQYPPITLEPLNDQISYVGDIPTLAVSAIGGDPNENFIYSISGQPEGIGIEPSTGQIIGAIAPSATSGGPSTDGVHSVVLTVSKTGSEDSSQQFLWTILEPGIGWNEKFENQNYTARHECSFVQAGDKFYLMGGRENSKTIDVYDYSNNTWENLQDSAPFEFNHFQAIEYQGFIWIITAFENNNFPNEIPTTNIWIYNPVDNTWINGPVIPENRRRGGAGVVLYNNKFYILGGNTKGHDGGFVSWFDEFDPATGTWTILPNAPHARDHFQATIHGNNLYAVSGRQSGGEGGLFAPLVSAMDIFNFETGEWLSNDPQLNIPTPRAAPITVNLNGKIIVAGGEVPDNNNALKITEIFDPELNLWTQGTELNHARHGTQAIVSGNSVYVTSGSPMKGGGSQTNMEYYNSDDPIGEPLFLSTLQTPDNLTFTIGSTQVIDIDLVGGNTGLWVNRIELIGLDSDEFMVLNNEIPNTLLTNSSTPSVTIEHIGSSTQALAELVITYNNIYKAKTSLSVGDQTNLSSLNPVVRINVGGNNNVITTDNGPDWESNPIDEAYQGTSYSVNTGLNATAVFDFANKNISIPDYIDENTFNGIFQNERWDPAEGEEMEFQIPLTNGEYTVNIFVGNSYGLTDNIGDRVFDILIENNIVEDNFDPIAAFGHQVAGMLSYPVTVSDGVLQIAFAHEIENPIINAVEIIQGINPEAYPPISMQPISDQFSYVGDTPTLAVGATGGDPNENFNYSISGQPEGISIEPTNGQIIGAIELSAVSGGPNADGVHSVVITVSKTGSEDVSQQFLWSVSEKIIDPSFNPVARINVGGNSTVTSSDNGPDWESNPTNNAYQGASYSVNTGINATASFDFVNRSNSIPNYIDENIFNGIFQNERWDPTEGEEMEFQIPLDNGEYTVNLFVGNSYNLTNLSGDRIYDIFIEGNIVADNFDPIATFGHQVAGMLSYPVIVSDGVLNIGFGHEVENPIINAIEVISNSNISSKGPIENDTNDLVITENESVLSQFVVYPNPTRNGIYINGGVNNPGIQRIQLYDYLGRLVINNIPIKSQDQQPYYLPLDGLQAGSYILMTIDNQGNILKKSKLIVID</sequence>
<dbReference type="Pfam" id="PF24681">
    <property type="entry name" value="Kelch_KLHDC2_KLHL20_DRC7"/>
    <property type="match status" value="1"/>
</dbReference>
<dbReference type="PANTHER" id="PTHR46344:SF27">
    <property type="entry name" value="KELCH REPEAT SUPERFAMILY PROTEIN"/>
    <property type="match status" value="1"/>
</dbReference>
<dbReference type="InterPro" id="IPR021720">
    <property type="entry name" value="Malectin_dom"/>
</dbReference>